<evidence type="ECO:0000313" key="1">
    <source>
        <dbReference type="EMBL" id="OIO16607.1"/>
    </source>
</evidence>
<dbReference type="AlphaFoldDB" id="A0A1J4U2T2"/>
<accession>A0A1J4U2T2</accession>
<organism evidence="1 2">
    <name type="scientific">Candidatus Kuenenbacteria bacterium CG1_02_38_13</name>
    <dbReference type="NCBI Taxonomy" id="1805235"/>
    <lineage>
        <taxon>Bacteria</taxon>
        <taxon>Candidatus Kueneniibacteriota</taxon>
    </lineage>
</organism>
<dbReference type="EMBL" id="MNVB01000056">
    <property type="protein sequence ID" value="OIO16607.1"/>
    <property type="molecule type" value="Genomic_DNA"/>
</dbReference>
<dbReference type="Proteomes" id="UP000182465">
    <property type="component" value="Unassembled WGS sequence"/>
</dbReference>
<dbReference type="InterPro" id="IPR014717">
    <property type="entry name" value="Transl_elong_EF1B/ribsomal_bS6"/>
</dbReference>
<dbReference type="Gene3D" id="3.30.70.60">
    <property type="match status" value="1"/>
</dbReference>
<proteinExistence type="predicted"/>
<sequence>MKINSYKKHIAIILILIIFCTALILLAIKPAAKSIIAKRNEIQKEYLRFRDLLNMGHGLEQTKVNFELVKTSLDDVENVFLVFGQELNFITDMENVAAKNNMEQTVSLATNKISKQQTNEIIPISLNLHGNLSDFINYLNEIESFDYYINFESIEIGNESNARNKSFVRQAEEEVLETSAGKNKLNFKINGITYWQSH</sequence>
<reference evidence="1 2" key="1">
    <citation type="journal article" date="2016" name="Environ. Microbiol.">
        <title>Genomic resolution of a cold subsurface aquifer community provides metabolic insights for novel microbes adapted to high CO concentrations.</title>
        <authorList>
            <person name="Probst A.J."/>
            <person name="Castelle C.J."/>
            <person name="Singh A."/>
            <person name="Brown C.T."/>
            <person name="Anantharaman K."/>
            <person name="Sharon I."/>
            <person name="Hug L.A."/>
            <person name="Burstein D."/>
            <person name="Emerson J.B."/>
            <person name="Thomas B.C."/>
            <person name="Banfield J.F."/>
        </authorList>
    </citation>
    <scope>NUCLEOTIDE SEQUENCE [LARGE SCALE GENOMIC DNA]</scope>
    <source>
        <strain evidence="1">CG1_02_38_13</strain>
    </source>
</reference>
<name>A0A1J4U2T2_9BACT</name>
<comment type="caution">
    <text evidence="1">The sequence shown here is derived from an EMBL/GenBank/DDBJ whole genome shotgun (WGS) entry which is preliminary data.</text>
</comment>
<evidence type="ECO:0000313" key="2">
    <source>
        <dbReference type="Proteomes" id="UP000182465"/>
    </source>
</evidence>
<gene>
    <name evidence="1" type="ORF">AUJ29_02525</name>
</gene>
<protein>
    <submittedName>
        <fullName evidence="1">Uncharacterized protein</fullName>
    </submittedName>
</protein>